<feature type="compositionally biased region" description="Basic and acidic residues" evidence="1">
    <location>
        <begin position="1"/>
        <end position="12"/>
    </location>
</feature>
<evidence type="ECO:0000256" key="1">
    <source>
        <dbReference type="SAM" id="MobiDB-lite"/>
    </source>
</evidence>
<evidence type="ECO:0000313" key="3">
    <source>
        <dbReference type="Proteomes" id="UP000553632"/>
    </source>
</evidence>
<comment type="caution">
    <text evidence="2">The sequence shown here is derived from an EMBL/GenBank/DDBJ whole genome shotgun (WGS) entry which is preliminary data.</text>
</comment>
<feature type="non-terminal residue" evidence="2">
    <location>
        <position position="1"/>
    </location>
</feature>
<evidence type="ECO:0000313" key="2">
    <source>
        <dbReference type="EMBL" id="KAF4721579.1"/>
    </source>
</evidence>
<organism evidence="2 3">
    <name type="scientific">Perkinsus olseni</name>
    <name type="common">Perkinsus atlanticus</name>
    <dbReference type="NCBI Taxonomy" id="32597"/>
    <lineage>
        <taxon>Eukaryota</taxon>
        <taxon>Sar</taxon>
        <taxon>Alveolata</taxon>
        <taxon>Perkinsozoa</taxon>
        <taxon>Perkinsea</taxon>
        <taxon>Perkinsida</taxon>
        <taxon>Perkinsidae</taxon>
        <taxon>Perkinsus</taxon>
    </lineage>
</organism>
<accession>A0A7J6RL54</accession>
<reference evidence="2 3" key="1">
    <citation type="submission" date="2020-04" db="EMBL/GenBank/DDBJ databases">
        <title>Perkinsus olseni comparative genomics.</title>
        <authorList>
            <person name="Bogema D.R."/>
        </authorList>
    </citation>
    <scope>NUCLEOTIDE SEQUENCE [LARGE SCALE GENOMIC DNA]</scope>
    <source>
        <strain evidence="2 3">ATCC PRA-207</strain>
    </source>
</reference>
<proteinExistence type="predicted"/>
<name>A0A7J6RL54_PEROL</name>
<keyword evidence="3" id="KW-1185">Reference proteome</keyword>
<gene>
    <name evidence="2" type="ORF">FOZ63_030432</name>
</gene>
<dbReference type="AlphaFoldDB" id="A0A7J6RL54"/>
<sequence>SFRPMKSTDFRRALGGHSQSVDRASFRGDSSVPTECGTEAEEFCPSESPSPVAHEEDEEQPPMNTADLSRKAARDFLHSALGRGALLRHLEAYRDLNPIADEKVLMSEAERDLIAHFEREFDKTLTESLGCCPTEESVIGAADEHDESQFNID</sequence>
<feature type="region of interest" description="Disordered" evidence="1">
    <location>
        <begin position="1"/>
        <end position="64"/>
    </location>
</feature>
<protein>
    <submittedName>
        <fullName evidence="2">Uncharacterized protein</fullName>
    </submittedName>
</protein>
<dbReference type="EMBL" id="JABANO010024637">
    <property type="protein sequence ID" value="KAF4721579.1"/>
    <property type="molecule type" value="Genomic_DNA"/>
</dbReference>
<dbReference type="Proteomes" id="UP000553632">
    <property type="component" value="Unassembled WGS sequence"/>
</dbReference>